<dbReference type="InterPro" id="IPR036259">
    <property type="entry name" value="MFS_trans_sf"/>
</dbReference>
<sequence>MDIKIWRKIPGRGLRVVLQVFSAVALIFEGYNQGVMGSVSATPGFIDMAKIGANGVVTDSTKQGGLVAAYYFGAMWGCFIGGWCGDKFGRKKGVWIGSMFCLLGAALMAGSHNASMFICARIIAGVGIGFINAIVPPWVSELSRAHNRGSNFSLVFTANFIGIVIAYWLNYGIRHSGREFIWRFPLGFMATPILIIALTVAFMPDSPRWLMVNNRRSEAVEVLAKVRGDVSVDDPSLTAEIAELEAMIEASDHKRNSVYNIAIGLYSGRLHLGRRAWMGFWLQQIQQWTGILAIATWAGTLFKLAGFDDEKSAWLSGLVNTTGIIGTACAALVIDRLGRVNSLLISFVTQGIALFMVAAFMRTSELSTGDKSAAYGIACAVMVFIFLFVFTMFNIVPCWIYSTEIWPQEIRAKGYSFTILGWAIGCGVTTFVIPIMLSRLGWASFLVFGCFNIIAMPVIYFIYPEVAGRTLEEVNLLFTADSLLASANMKEYHRLVDEAGGNIAVAERRLFDSVDAEFAEVDGHAGRVGRAEEGKSNSSATGVEVVSHDEKVM</sequence>
<evidence type="ECO:0000259" key="10">
    <source>
        <dbReference type="PROSITE" id="PS50850"/>
    </source>
</evidence>
<dbReference type="Pfam" id="PF00083">
    <property type="entry name" value="Sugar_tr"/>
    <property type="match status" value="1"/>
</dbReference>
<keyword evidence="5 9" id="KW-1133">Transmembrane helix</keyword>
<comment type="similarity">
    <text evidence="2 7">Belongs to the major facilitator superfamily. Sugar transporter (TC 2.A.1.1) family.</text>
</comment>
<dbReference type="AlphaFoldDB" id="A0A1J7IZL7"/>
<feature type="transmembrane region" description="Helical" evidence="9">
    <location>
        <begin position="442"/>
        <end position="463"/>
    </location>
</feature>
<dbReference type="Gene3D" id="1.20.1250.20">
    <property type="entry name" value="MFS general substrate transporter like domains"/>
    <property type="match status" value="1"/>
</dbReference>
<feature type="transmembrane region" description="Helical" evidence="9">
    <location>
        <begin position="181"/>
        <end position="203"/>
    </location>
</feature>
<evidence type="ECO:0000313" key="12">
    <source>
        <dbReference type="Proteomes" id="UP000182658"/>
    </source>
</evidence>
<dbReference type="SUPFAM" id="SSF103473">
    <property type="entry name" value="MFS general substrate transporter"/>
    <property type="match status" value="1"/>
</dbReference>
<feature type="transmembrane region" description="Helical" evidence="9">
    <location>
        <begin position="151"/>
        <end position="169"/>
    </location>
</feature>
<accession>A0A1J7IZL7</accession>
<evidence type="ECO:0000256" key="1">
    <source>
        <dbReference type="ARBA" id="ARBA00004141"/>
    </source>
</evidence>
<keyword evidence="6 9" id="KW-0472">Membrane</keyword>
<evidence type="ECO:0000256" key="2">
    <source>
        <dbReference type="ARBA" id="ARBA00010992"/>
    </source>
</evidence>
<dbReference type="GO" id="GO:0005351">
    <property type="term" value="F:carbohydrate:proton symporter activity"/>
    <property type="evidence" value="ECO:0007669"/>
    <property type="project" value="TreeGrafter"/>
</dbReference>
<dbReference type="PROSITE" id="PS50850">
    <property type="entry name" value="MFS"/>
    <property type="match status" value="1"/>
</dbReference>
<dbReference type="PRINTS" id="PR00171">
    <property type="entry name" value="SUGRTRNSPORT"/>
</dbReference>
<dbReference type="EMBL" id="KV875094">
    <property type="protein sequence ID" value="OIW32934.1"/>
    <property type="molecule type" value="Genomic_DNA"/>
</dbReference>
<feature type="transmembrane region" description="Helical" evidence="9">
    <location>
        <begin position="414"/>
        <end position="436"/>
    </location>
</feature>
<evidence type="ECO:0000256" key="3">
    <source>
        <dbReference type="ARBA" id="ARBA00022448"/>
    </source>
</evidence>
<name>A0A1J7IZL7_9PEZI</name>
<feature type="transmembrane region" description="Helical" evidence="9">
    <location>
        <begin position="92"/>
        <end position="109"/>
    </location>
</feature>
<dbReference type="OrthoDB" id="2544694at2759"/>
<gene>
    <name evidence="11" type="ORF">CONLIGDRAFT_659143</name>
</gene>
<reference evidence="11 12" key="1">
    <citation type="submission" date="2016-10" db="EMBL/GenBank/DDBJ databases">
        <title>Draft genome sequence of Coniochaeta ligniaria NRRL30616, a lignocellulolytic fungus for bioabatement of inhibitors in plant biomass hydrolysates.</title>
        <authorList>
            <consortium name="DOE Joint Genome Institute"/>
            <person name="Jimenez D.J."/>
            <person name="Hector R.E."/>
            <person name="Riley R."/>
            <person name="Sun H."/>
            <person name="Grigoriev I.V."/>
            <person name="Van Elsas J.D."/>
            <person name="Nichols N.N."/>
        </authorList>
    </citation>
    <scope>NUCLEOTIDE SEQUENCE [LARGE SCALE GENOMIC DNA]</scope>
    <source>
        <strain evidence="11 12">NRRL 30616</strain>
    </source>
</reference>
<feature type="domain" description="Major facilitator superfamily (MFS) profile" evidence="10">
    <location>
        <begin position="18"/>
        <end position="467"/>
    </location>
</feature>
<dbReference type="InterPro" id="IPR003663">
    <property type="entry name" value="Sugar/inositol_transpt"/>
</dbReference>
<dbReference type="InterPro" id="IPR020846">
    <property type="entry name" value="MFS_dom"/>
</dbReference>
<evidence type="ECO:0000256" key="7">
    <source>
        <dbReference type="RuleBase" id="RU003346"/>
    </source>
</evidence>
<keyword evidence="3 7" id="KW-0813">Transport</keyword>
<evidence type="ECO:0000256" key="5">
    <source>
        <dbReference type="ARBA" id="ARBA00022989"/>
    </source>
</evidence>
<comment type="subcellular location">
    <subcellularLocation>
        <location evidence="1">Membrane</location>
        <topology evidence="1">Multi-pass membrane protein</topology>
    </subcellularLocation>
</comment>
<dbReference type="InterPro" id="IPR050360">
    <property type="entry name" value="MFS_Sugar_Transporters"/>
</dbReference>
<proteinExistence type="inferred from homology"/>
<keyword evidence="4 9" id="KW-0812">Transmembrane</keyword>
<protein>
    <submittedName>
        <fullName evidence="11">General substrate transporter</fullName>
    </submittedName>
</protein>
<feature type="transmembrane region" description="Helical" evidence="9">
    <location>
        <begin position="373"/>
        <end position="402"/>
    </location>
</feature>
<evidence type="ECO:0000256" key="6">
    <source>
        <dbReference type="ARBA" id="ARBA00023136"/>
    </source>
</evidence>
<evidence type="ECO:0000256" key="9">
    <source>
        <dbReference type="SAM" id="Phobius"/>
    </source>
</evidence>
<dbReference type="NCBIfam" id="TIGR00879">
    <property type="entry name" value="SP"/>
    <property type="match status" value="1"/>
</dbReference>
<evidence type="ECO:0000256" key="8">
    <source>
        <dbReference type="SAM" id="MobiDB-lite"/>
    </source>
</evidence>
<dbReference type="InParanoid" id="A0A1J7IZL7"/>
<organism evidence="11 12">
    <name type="scientific">Coniochaeta ligniaria NRRL 30616</name>
    <dbReference type="NCBI Taxonomy" id="1408157"/>
    <lineage>
        <taxon>Eukaryota</taxon>
        <taxon>Fungi</taxon>
        <taxon>Dikarya</taxon>
        <taxon>Ascomycota</taxon>
        <taxon>Pezizomycotina</taxon>
        <taxon>Sordariomycetes</taxon>
        <taxon>Sordariomycetidae</taxon>
        <taxon>Coniochaetales</taxon>
        <taxon>Coniochaetaceae</taxon>
        <taxon>Coniochaeta</taxon>
    </lineage>
</organism>
<keyword evidence="12" id="KW-1185">Reference proteome</keyword>
<dbReference type="PANTHER" id="PTHR48022:SF44">
    <property type="entry name" value="SUGAR TRANSPORTER, PUTATIVE (AFU_ORTHOLOGUE AFUA_4G14610)-RELATED"/>
    <property type="match status" value="1"/>
</dbReference>
<feature type="transmembrane region" description="Helical" evidence="9">
    <location>
        <begin position="115"/>
        <end position="139"/>
    </location>
</feature>
<feature type="transmembrane region" description="Helical" evidence="9">
    <location>
        <begin position="313"/>
        <end position="334"/>
    </location>
</feature>
<feature type="transmembrane region" description="Helical" evidence="9">
    <location>
        <begin position="68"/>
        <end position="85"/>
    </location>
</feature>
<dbReference type="InterPro" id="IPR005828">
    <property type="entry name" value="MFS_sugar_transport-like"/>
</dbReference>
<feature type="transmembrane region" description="Helical" evidence="9">
    <location>
        <begin position="341"/>
        <end position="361"/>
    </location>
</feature>
<evidence type="ECO:0000313" key="11">
    <source>
        <dbReference type="EMBL" id="OIW32934.1"/>
    </source>
</evidence>
<dbReference type="Proteomes" id="UP000182658">
    <property type="component" value="Unassembled WGS sequence"/>
</dbReference>
<dbReference type="PANTHER" id="PTHR48022">
    <property type="entry name" value="PLASTIDIC GLUCOSE TRANSPORTER 4"/>
    <property type="match status" value="1"/>
</dbReference>
<evidence type="ECO:0000256" key="4">
    <source>
        <dbReference type="ARBA" id="ARBA00022692"/>
    </source>
</evidence>
<dbReference type="GO" id="GO:0016020">
    <property type="term" value="C:membrane"/>
    <property type="evidence" value="ECO:0007669"/>
    <property type="project" value="UniProtKB-SubCell"/>
</dbReference>
<feature type="region of interest" description="Disordered" evidence="8">
    <location>
        <begin position="527"/>
        <end position="553"/>
    </location>
</feature>